<reference evidence="1 2" key="1">
    <citation type="submission" date="2012-06" db="EMBL/GenBank/DDBJ databases">
        <title>The complete genome of Aequorivita sublithincola DSM 14238.</title>
        <authorList>
            <consortium name="US DOE Joint Genome Institute (JGI-PGF)"/>
            <person name="Lucas S."/>
            <person name="Copeland A."/>
            <person name="Lapidus A."/>
            <person name="Goodwin L."/>
            <person name="Pitluck S."/>
            <person name="Peters L."/>
            <person name="Munk A.C.C."/>
            <person name="Kyrpides N."/>
            <person name="Mavromatis K."/>
            <person name="Pagani I."/>
            <person name="Ivanova N."/>
            <person name="Ovchinnikova G."/>
            <person name="Zeytun A."/>
            <person name="Detter J.C."/>
            <person name="Han C."/>
            <person name="Land M."/>
            <person name="Hauser L."/>
            <person name="Markowitz V."/>
            <person name="Cheng J.-F."/>
            <person name="Hugenholtz P."/>
            <person name="Woyke T."/>
            <person name="Wu D."/>
            <person name="Tindall B."/>
            <person name="Faehnrich R."/>
            <person name="Brambilla E."/>
            <person name="Klenk H.-P."/>
            <person name="Eisen J.A."/>
        </authorList>
    </citation>
    <scope>NUCLEOTIDE SEQUENCE [LARGE SCALE GENOMIC DNA]</scope>
    <source>
        <strain evidence="2">DSM 14238 / LMG 21431 / ACAM 643 / 9-3</strain>
    </source>
</reference>
<organism evidence="1 2">
    <name type="scientific">Aequorivita sublithincola (strain DSM 14238 / LMG 21431 / ACAM 643 / 9-3)</name>
    <dbReference type="NCBI Taxonomy" id="746697"/>
    <lineage>
        <taxon>Bacteria</taxon>
        <taxon>Pseudomonadati</taxon>
        <taxon>Bacteroidota</taxon>
        <taxon>Flavobacteriia</taxon>
        <taxon>Flavobacteriales</taxon>
        <taxon>Flavobacteriaceae</taxon>
        <taxon>Aequorivita</taxon>
    </lineage>
</organism>
<dbReference type="OrthoDB" id="596512at2"/>
<dbReference type="Proteomes" id="UP000006049">
    <property type="component" value="Chromosome"/>
</dbReference>
<evidence type="ECO:0008006" key="3">
    <source>
        <dbReference type="Google" id="ProtNLM"/>
    </source>
</evidence>
<proteinExistence type="predicted"/>
<dbReference type="Pfam" id="PF14052">
    <property type="entry name" value="Caps_assemb_Wzi"/>
    <property type="match status" value="1"/>
</dbReference>
<dbReference type="AlphaFoldDB" id="I3YZC6"/>
<dbReference type="HOGENOM" id="CLU_038260_0_0_10"/>
<dbReference type="Gene3D" id="2.40.160.130">
    <property type="entry name" value="Capsule assembly protein Wzi"/>
    <property type="match status" value="1"/>
</dbReference>
<dbReference type="KEGG" id="asl:Aeqsu_2903"/>
<protein>
    <recommendedName>
        <fullName evidence="3">Capsule assembly protein Wzi</fullName>
    </recommendedName>
</protein>
<dbReference type="InterPro" id="IPR026950">
    <property type="entry name" value="Caps_assemb_Wzi"/>
</dbReference>
<evidence type="ECO:0000313" key="2">
    <source>
        <dbReference type="Proteomes" id="UP000006049"/>
    </source>
</evidence>
<accession>I3YZC6</accession>
<evidence type="ECO:0000313" key="1">
    <source>
        <dbReference type="EMBL" id="AFL82344.1"/>
    </source>
</evidence>
<dbReference type="eggNOG" id="ENOG502Z7NG">
    <property type="taxonomic scope" value="Bacteria"/>
</dbReference>
<dbReference type="STRING" id="746697.Aeqsu_2903"/>
<sequence>MQFIGKLKTLKIIFFLFIPTLIWSQELDIKGKVEAKTILANEDENPFWFHTNTDYSVSELTNFSATAELAGSLTFSSFKINAGGAVYGRDGVEDAVQRRDLYAQFENSWLLVTVGAKKRAVLLDGLSSTNQNFLWSGNARPLPGLILEANNPFKISKTFSVDWGIAHYQLNDTRYVKNPNLHYKRLGIITNFNEKQKLTLRVQHFAQWGGTSPEIGKLKSGFKDFVNVFFAHNTEEIGVENETINKLGNHLGSLFMNYELKNKFGEFSIYHDHYIEDGSGTRFANFPDGLWGLYFKPNNQKIIASILYEYIDTVDQSGISVGSGRDNYFSNSIYRSGWTYEGNIIGIPFMLYDKNLPLSTISSRFISNRSKTHHIGIAGKLKMLEWQLKTTYTKYLGTYGRPLNPELKAYYNYGSLAYKNEKLGTFKVMGGVDFSNVSSTVVGGGIEYSYSF</sequence>
<dbReference type="InterPro" id="IPR038636">
    <property type="entry name" value="Wzi_sf"/>
</dbReference>
<dbReference type="PATRIC" id="fig|746697.3.peg.2955"/>
<gene>
    <name evidence="1" type="ordered locus">Aeqsu_2903</name>
</gene>
<name>I3YZC6_AEQSU</name>
<keyword evidence="2" id="KW-1185">Reference proteome</keyword>
<dbReference type="EMBL" id="CP003280">
    <property type="protein sequence ID" value="AFL82344.1"/>
    <property type="molecule type" value="Genomic_DNA"/>
</dbReference>